<gene>
    <name evidence="2" type="ORF">EV194_105130</name>
</gene>
<accession>A0A4V2RWG8</accession>
<evidence type="ECO:0000313" key="3">
    <source>
        <dbReference type="Proteomes" id="UP000295221"/>
    </source>
</evidence>
<keyword evidence="1" id="KW-0812">Transmembrane</keyword>
<comment type="caution">
    <text evidence="2">The sequence shown here is derived from an EMBL/GenBank/DDBJ whole genome shotgun (WGS) entry which is preliminary data.</text>
</comment>
<feature type="transmembrane region" description="Helical" evidence="1">
    <location>
        <begin position="113"/>
        <end position="134"/>
    </location>
</feature>
<evidence type="ECO:0000313" key="2">
    <source>
        <dbReference type="EMBL" id="TCO08326.1"/>
    </source>
</evidence>
<dbReference type="Proteomes" id="UP000295221">
    <property type="component" value="Unassembled WGS sequence"/>
</dbReference>
<dbReference type="EMBL" id="SLWK01000005">
    <property type="protein sequence ID" value="TCO08326.1"/>
    <property type="molecule type" value="Genomic_DNA"/>
</dbReference>
<feature type="transmembrane region" description="Helical" evidence="1">
    <location>
        <begin position="52"/>
        <end position="76"/>
    </location>
</feature>
<organism evidence="2 3">
    <name type="scientific">Natronoflexus pectinivorans</name>
    <dbReference type="NCBI Taxonomy" id="682526"/>
    <lineage>
        <taxon>Bacteria</taxon>
        <taxon>Pseudomonadati</taxon>
        <taxon>Bacteroidota</taxon>
        <taxon>Bacteroidia</taxon>
        <taxon>Marinilabiliales</taxon>
        <taxon>Marinilabiliaceae</taxon>
        <taxon>Natronoflexus</taxon>
    </lineage>
</organism>
<dbReference type="AlphaFoldDB" id="A0A4V2RWG8"/>
<protein>
    <recommendedName>
        <fullName evidence="4">VanZ like protein</fullName>
    </recommendedName>
</protein>
<keyword evidence="1" id="KW-1133">Transmembrane helix</keyword>
<keyword evidence="3" id="KW-1185">Reference proteome</keyword>
<sequence>MSFSEFLVTKKVVAYKFTDFRNRILLVIIIAGMQYVLFYITRQIQYEIRPIYSNWFLDSLPSLNFALGLPFVLWMISNFSYLKSLILSLIVSFTHEILRFVDGGIPIDPMDLFFAIIGTWISLVVYLLICQVFSVKSNQ</sequence>
<evidence type="ECO:0008006" key="4">
    <source>
        <dbReference type="Google" id="ProtNLM"/>
    </source>
</evidence>
<evidence type="ECO:0000256" key="1">
    <source>
        <dbReference type="SAM" id="Phobius"/>
    </source>
</evidence>
<dbReference type="RefSeq" id="WP_132433622.1">
    <property type="nucleotide sequence ID" value="NZ_SLWK01000005.1"/>
</dbReference>
<proteinExistence type="predicted"/>
<reference evidence="2 3" key="1">
    <citation type="submission" date="2019-03" db="EMBL/GenBank/DDBJ databases">
        <title>Genomic Encyclopedia of Type Strains, Phase IV (KMG-IV): sequencing the most valuable type-strain genomes for metagenomic binning, comparative biology and taxonomic classification.</title>
        <authorList>
            <person name="Goeker M."/>
        </authorList>
    </citation>
    <scope>NUCLEOTIDE SEQUENCE [LARGE SCALE GENOMIC DNA]</scope>
    <source>
        <strain evidence="2 3">DSM 24179</strain>
    </source>
</reference>
<keyword evidence="1" id="KW-0472">Membrane</keyword>
<feature type="transmembrane region" description="Helical" evidence="1">
    <location>
        <begin position="20"/>
        <end position="40"/>
    </location>
</feature>
<name>A0A4V2RWG8_9BACT</name>